<accession>A0A368SA67</accession>
<evidence type="ECO:0000313" key="1">
    <source>
        <dbReference type="EMBL" id="RCV39327.1"/>
    </source>
</evidence>
<reference evidence="1" key="1">
    <citation type="journal article" date="2012" name="Nat. Biotechnol.">
        <title>Reference genome sequence of the model plant Setaria.</title>
        <authorList>
            <person name="Bennetzen J.L."/>
            <person name="Schmutz J."/>
            <person name="Wang H."/>
            <person name="Percifield R."/>
            <person name="Hawkins J."/>
            <person name="Pontaroli A.C."/>
            <person name="Estep M."/>
            <person name="Feng L."/>
            <person name="Vaughn J.N."/>
            <person name="Grimwood J."/>
            <person name="Jenkins J."/>
            <person name="Barry K."/>
            <person name="Lindquist E."/>
            <person name="Hellsten U."/>
            <person name="Deshpande S."/>
            <person name="Wang X."/>
            <person name="Wu X."/>
            <person name="Mitros T."/>
            <person name="Triplett J."/>
            <person name="Yang X."/>
            <person name="Ye C.Y."/>
            <person name="Mauro-Herrera M."/>
            <person name="Wang L."/>
            <person name="Li P."/>
            <person name="Sharma M."/>
            <person name="Sharma R."/>
            <person name="Ronald P.C."/>
            <person name="Panaud O."/>
            <person name="Kellogg E.A."/>
            <person name="Brutnell T.P."/>
            <person name="Doust A.N."/>
            <person name="Tuskan G.A."/>
            <person name="Rokhsar D."/>
            <person name="Devos K.M."/>
        </authorList>
    </citation>
    <scope>NUCLEOTIDE SEQUENCE [LARGE SCALE GENOMIC DNA]</scope>
    <source>
        <strain evidence="1">Yugu1</strain>
    </source>
</reference>
<dbReference type="EMBL" id="CM003535">
    <property type="protein sequence ID" value="RCV39327.1"/>
    <property type="molecule type" value="Genomic_DNA"/>
</dbReference>
<organism evidence="1">
    <name type="scientific">Setaria italica</name>
    <name type="common">Foxtail millet</name>
    <name type="synonym">Panicum italicum</name>
    <dbReference type="NCBI Taxonomy" id="4555"/>
    <lineage>
        <taxon>Eukaryota</taxon>
        <taxon>Viridiplantae</taxon>
        <taxon>Streptophyta</taxon>
        <taxon>Embryophyta</taxon>
        <taxon>Tracheophyta</taxon>
        <taxon>Spermatophyta</taxon>
        <taxon>Magnoliopsida</taxon>
        <taxon>Liliopsida</taxon>
        <taxon>Poales</taxon>
        <taxon>Poaceae</taxon>
        <taxon>PACMAD clade</taxon>
        <taxon>Panicoideae</taxon>
        <taxon>Panicodae</taxon>
        <taxon>Paniceae</taxon>
        <taxon>Cenchrinae</taxon>
        <taxon>Setaria</taxon>
    </lineage>
</organism>
<dbReference type="AlphaFoldDB" id="A0A368SA67"/>
<protein>
    <submittedName>
        <fullName evidence="1">Uncharacterized protein</fullName>
    </submittedName>
</protein>
<sequence length="56" mass="6684">MCYLEMLEDPLPFLLPLHKFRLRCWRKPTQPLEWSWISLSSSSLMEDNESASVHPH</sequence>
<proteinExistence type="predicted"/>
<reference evidence="1" key="2">
    <citation type="submission" date="2015-07" db="EMBL/GenBank/DDBJ databases">
        <authorList>
            <person name="Noorani M."/>
        </authorList>
    </citation>
    <scope>NUCLEOTIDE SEQUENCE</scope>
    <source>
        <strain evidence="1">Yugu1</strain>
    </source>
</reference>
<gene>
    <name evidence="1" type="ORF">SETIT_8G214500v2</name>
</gene>
<name>A0A368SA67_SETIT</name>